<name>A0A2R6Y0R7_9BACL</name>
<dbReference type="AlphaFoldDB" id="A0A2R6Y0R7"/>
<accession>A0A2R6Y0R7</accession>
<organism evidence="8 9">
    <name type="scientific">Candidatus Carbonibacillus altaicus</name>
    <dbReference type="NCBI Taxonomy" id="2163959"/>
    <lineage>
        <taxon>Bacteria</taxon>
        <taxon>Bacillati</taxon>
        <taxon>Bacillota</taxon>
        <taxon>Bacilli</taxon>
        <taxon>Bacillales</taxon>
        <taxon>Candidatus Carbonibacillus</taxon>
    </lineage>
</organism>
<evidence type="ECO:0000313" key="8">
    <source>
        <dbReference type="EMBL" id="PTQ56271.1"/>
    </source>
</evidence>
<protein>
    <recommendedName>
        <fullName evidence="4">RNA pseudouridylate synthase</fullName>
    </recommendedName>
    <alternativeName>
        <fullName evidence="5">RNA-uridine isomerase</fullName>
    </alternativeName>
</protein>
<evidence type="ECO:0000259" key="7">
    <source>
        <dbReference type="Pfam" id="PF00849"/>
    </source>
</evidence>
<evidence type="ECO:0000313" key="9">
    <source>
        <dbReference type="Proteomes" id="UP000244338"/>
    </source>
</evidence>
<keyword evidence="3" id="KW-0413">Isomerase</keyword>
<sequence length="306" mass="34303">MYEDISGKEAALNHSTITPKTRNKQSEKSSPLAEDTLMNHHHQSTGSLPRPPVPILYEDNHLYVLIKPAGLLSQADASGDPDLVTRMKAYRKEKEHKPGEAYIGLVHRLDRPVGGLMVLAKTSKGAARLSQAIREGEFEKYYLAVTTGCPKQKTGTLTHTLWKDPRTHRVFRVPDTTPGGRRAALKYEVLDTMIPKDQSEASLALVHIHLITGRSHQIRVQFQSIGHPLWGDQRYGETFRVTAKTNPALWAYALRFPHPTLRTPLYFTAPPPSLPPWSFFKFHQMLPHPNVTGPGAQDLHVPDLDS</sequence>
<feature type="domain" description="Pseudouridine synthase RsuA/RluA-like" evidence="7">
    <location>
        <begin position="61"/>
        <end position="224"/>
    </location>
</feature>
<dbReference type="GO" id="GO:0001522">
    <property type="term" value="P:pseudouridine synthesis"/>
    <property type="evidence" value="ECO:0007669"/>
    <property type="project" value="InterPro"/>
</dbReference>
<dbReference type="GO" id="GO:0006396">
    <property type="term" value="P:RNA processing"/>
    <property type="evidence" value="ECO:0007669"/>
    <property type="project" value="UniProtKB-ARBA"/>
</dbReference>
<comment type="catalytic activity">
    <reaction evidence="1">
        <text>a uridine in RNA = a pseudouridine in RNA</text>
        <dbReference type="Rhea" id="RHEA:48348"/>
        <dbReference type="Rhea" id="RHEA-COMP:12068"/>
        <dbReference type="Rhea" id="RHEA-COMP:12069"/>
        <dbReference type="ChEBI" id="CHEBI:65314"/>
        <dbReference type="ChEBI" id="CHEBI:65315"/>
    </reaction>
</comment>
<comment type="similarity">
    <text evidence="2">Belongs to the pseudouridine synthase RluA family.</text>
</comment>
<dbReference type="GO" id="GO:0003723">
    <property type="term" value="F:RNA binding"/>
    <property type="evidence" value="ECO:0007669"/>
    <property type="project" value="InterPro"/>
</dbReference>
<evidence type="ECO:0000256" key="4">
    <source>
        <dbReference type="ARBA" id="ARBA00031870"/>
    </source>
</evidence>
<dbReference type="Pfam" id="PF00849">
    <property type="entry name" value="PseudoU_synth_2"/>
    <property type="match status" value="1"/>
</dbReference>
<dbReference type="Gene3D" id="3.30.2350.10">
    <property type="entry name" value="Pseudouridine synthase"/>
    <property type="match status" value="1"/>
</dbReference>
<comment type="caution">
    <text evidence="8">The sequence shown here is derived from an EMBL/GenBank/DDBJ whole genome shotgun (WGS) entry which is preliminary data.</text>
</comment>
<reference evidence="9" key="1">
    <citation type="journal article" date="2018" name="Sci. Rep.">
        <title>Lignite coal burning seam in the remote Altai Mountains harbors a hydrogen-driven thermophilic microbial community.</title>
        <authorList>
            <person name="Kadnikov V.V."/>
            <person name="Mardanov A.V."/>
            <person name="Ivasenko D.A."/>
            <person name="Antsiferov D.V."/>
            <person name="Beletsky A.V."/>
            <person name="Karnachuk O.V."/>
            <person name="Ravin N.V."/>
        </authorList>
    </citation>
    <scope>NUCLEOTIDE SEQUENCE [LARGE SCALE GENOMIC DNA]</scope>
</reference>
<dbReference type="InterPro" id="IPR050188">
    <property type="entry name" value="RluA_PseudoU_synthase"/>
</dbReference>
<evidence type="ECO:0000256" key="2">
    <source>
        <dbReference type="ARBA" id="ARBA00010876"/>
    </source>
</evidence>
<feature type="region of interest" description="Disordered" evidence="6">
    <location>
        <begin position="1"/>
        <end position="32"/>
    </location>
</feature>
<evidence type="ECO:0000256" key="6">
    <source>
        <dbReference type="SAM" id="MobiDB-lite"/>
    </source>
</evidence>
<dbReference type="GO" id="GO:0009982">
    <property type="term" value="F:pseudouridine synthase activity"/>
    <property type="evidence" value="ECO:0007669"/>
    <property type="project" value="InterPro"/>
</dbReference>
<gene>
    <name evidence="8" type="ORF">BSOLF_0495</name>
</gene>
<evidence type="ECO:0000256" key="1">
    <source>
        <dbReference type="ARBA" id="ARBA00000073"/>
    </source>
</evidence>
<evidence type="ECO:0000256" key="5">
    <source>
        <dbReference type="ARBA" id="ARBA00033164"/>
    </source>
</evidence>
<dbReference type="GO" id="GO:0140098">
    <property type="term" value="F:catalytic activity, acting on RNA"/>
    <property type="evidence" value="ECO:0007669"/>
    <property type="project" value="UniProtKB-ARBA"/>
</dbReference>
<dbReference type="EMBL" id="PEBX01000035">
    <property type="protein sequence ID" value="PTQ56271.1"/>
    <property type="molecule type" value="Genomic_DNA"/>
</dbReference>
<proteinExistence type="inferred from homology"/>
<dbReference type="PANTHER" id="PTHR21600">
    <property type="entry name" value="MITOCHONDRIAL RNA PSEUDOURIDINE SYNTHASE"/>
    <property type="match status" value="1"/>
</dbReference>
<dbReference type="CDD" id="cd02869">
    <property type="entry name" value="PseudoU_synth_RluA_like"/>
    <property type="match status" value="1"/>
</dbReference>
<evidence type="ECO:0000256" key="3">
    <source>
        <dbReference type="ARBA" id="ARBA00023235"/>
    </source>
</evidence>
<dbReference type="InterPro" id="IPR006145">
    <property type="entry name" value="PsdUridine_synth_RsuA/RluA"/>
</dbReference>
<dbReference type="PANTHER" id="PTHR21600:SF83">
    <property type="entry name" value="PSEUDOURIDYLATE SYNTHASE RPUSD4, MITOCHONDRIAL"/>
    <property type="match status" value="1"/>
</dbReference>
<dbReference type="InterPro" id="IPR020103">
    <property type="entry name" value="PsdUridine_synth_cat_dom_sf"/>
</dbReference>
<dbReference type="Proteomes" id="UP000244338">
    <property type="component" value="Unassembled WGS sequence"/>
</dbReference>
<dbReference type="SUPFAM" id="SSF55120">
    <property type="entry name" value="Pseudouridine synthase"/>
    <property type="match status" value="1"/>
</dbReference>